<evidence type="ECO:0000259" key="2">
    <source>
        <dbReference type="Pfam" id="PF04909"/>
    </source>
</evidence>
<accession>A0ABR7LRG4</accession>
<keyword evidence="1" id="KW-0456">Lyase</keyword>
<dbReference type="InterPro" id="IPR006680">
    <property type="entry name" value="Amidohydro-rel"/>
</dbReference>
<dbReference type="Proteomes" id="UP000805614">
    <property type="component" value="Unassembled WGS sequence"/>
</dbReference>
<gene>
    <name evidence="3" type="ORF">HKK74_18340</name>
</gene>
<feature type="domain" description="Amidohydrolase-related" evidence="2">
    <location>
        <begin position="51"/>
        <end position="127"/>
    </location>
</feature>
<proteinExistence type="predicted"/>
<dbReference type="PANTHER" id="PTHR21240:SF28">
    <property type="entry name" value="ISO-OROTATE DECARBOXYLASE (EUROFUNG)"/>
    <property type="match status" value="1"/>
</dbReference>
<evidence type="ECO:0000313" key="3">
    <source>
        <dbReference type="EMBL" id="MBC6467437.1"/>
    </source>
</evidence>
<sequence>MRPQPDHIGNRGPLPAFVDHPVPRWGLSPLHRRRVERAGRRGEGPDPGAFRRALKRFHYDTALPMSPYATPTLLNAVGPDRILYGTDWPQVQAPEVARARRAFDRDPALSDRNRAAINRHNALRLLPGLRDRLES</sequence>
<evidence type="ECO:0000313" key="4">
    <source>
        <dbReference type="Proteomes" id="UP000805614"/>
    </source>
</evidence>
<comment type="caution">
    <text evidence="3">The sequence shown here is derived from an EMBL/GenBank/DDBJ whole genome shotgun (WGS) entry which is preliminary data.</text>
</comment>
<dbReference type="InterPro" id="IPR032465">
    <property type="entry name" value="ACMSD"/>
</dbReference>
<name>A0ABR7LRG4_9ACTN</name>
<keyword evidence="4" id="KW-1185">Reference proteome</keyword>
<organism evidence="3 4">
    <name type="scientific">Actinomadura alba</name>
    <dbReference type="NCBI Taxonomy" id="406431"/>
    <lineage>
        <taxon>Bacteria</taxon>
        <taxon>Bacillati</taxon>
        <taxon>Actinomycetota</taxon>
        <taxon>Actinomycetes</taxon>
        <taxon>Streptosporangiales</taxon>
        <taxon>Thermomonosporaceae</taxon>
        <taxon>Actinomadura</taxon>
    </lineage>
</organism>
<reference evidence="3 4" key="1">
    <citation type="submission" date="2020-06" db="EMBL/GenBank/DDBJ databases">
        <title>Actinomadura xiongansis sp. nov., isolated from soil of Baiyangdian.</title>
        <authorList>
            <person name="Zhang X."/>
        </authorList>
    </citation>
    <scope>NUCLEOTIDE SEQUENCE [LARGE SCALE GENOMIC DNA]</scope>
    <source>
        <strain evidence="3 4">HBUM206468</strain>
    </source>
</reference>
<dbReference type="EMBL" id="JABVEC010000013">
    <property type="protein sequence ID" value="MBC6467437.1"/>
    <property type="molecule type" value="Genomic_DNA"/>
</dbReference>
<dbReference type="Gene3D" id="3.20.20.140">
    <property type="entry name" value="Metal-dependent hydrolases"/>
    <property type="match status" value="1"/>
</dbReference>
<dbReference type="PANTHER" id="PTHR21240">
    <property type="entry name" value="2-AMINO-3-CARBOXYLMUCONATE-6-SEMIALDEHYDE DECARBOXYLASE"/>
    <property type="match status" value="1"/>
</dbReference>
<evidence type="ECO:0000256" key="1">
    <source>
        <dbReference type="ARBA" id="ARBA00023239"/>
    </source>
</evidence>
<dbReference type="Pfam" id="PF04909">
    <property type="entry name" value="Amidohydro_2"/>
    <property type="match status" value="1"/>
</dbReference>
<dbReference type="InterPro" id="IPR032466">
    <property type="entry name" value="Metal_Hydrolase"/>
</dbReference>
<dbReference type="SUPFAM" id="SSF51556">
    <property type="entry name" value="Metallo-dependent hydrolases"/>
    <property type="match status" value="1"/>
</dbReference>
<protein>
    <submittedName>
        <fullName evidence="3">Amidohydrolase family protein</fullName>
    </submittedName>
</protein>